<keyword evidence="2" id="KW-1185">Reference proteome</keyword>
<evidence type="ECO:0008006" key="3">
    <source>
        <dbReference type="Google" id="ProtNLM"/>
    </source>
</evidence>
<protein>
    <recommendedName>
        <fullName evidence="3">Lipoprotein</fullName>
    </recommendedName>
</protein>
<organism evidence="1 2">
    <name type="scientific">Planktothrix mougeotii LEGE 06226</name>
    <dbReference type="NCBI Taxonomy" id="1828728"/>
    <lineage>
        <taxon>Bacteria</taxon>
        <taxon>Bacillati</taxon>
        <taxon>Cyanobacteriota</taxon>
        <taxon>Cyanophyceae</taxon>
        <taxon>Oscillatoriophycideae</taxon>
        <taxon>Oscillatoriales</taxon>
        <taxon>Microcoleaceae</taxon>
        <taxon>Planktothrix</taxon>
    </lineage>
</organism>
<evidence type="ECO:0000313" key="2">
    <source>
        <dbReference type="Proteomes" id="UP000640725"/>
    </source>
</evidence>
<evidence type="ECO:0000313" key="1">
    <source>
        <dbReference type="EMBL" id="MBE9145268.1"/>
    </source>
</evidence>
<name>A0ABR9UFN4_9CYAN</name>
<dbReference type="Proteomes" id="UP000640725">
    <property type="component" value="Unassembled WGS sequence"/>
</dbReference>
<dbReference type="EMBL" id="JADEWU010000051">
    <property type="protein sequence ID" value="MBE9145268.1"/>
    <property type="molecule type" value="Genomic_DNA"/>
</dbReference>
<proteinExistence type="predicted"/>
<comment type="caution">
    <text evidence="1">The sequence shown here is derived from an EMBL/GenBank/DDBJ whole genome shotgun (WGS) entry which is preliminary data.</text>
</comment>
<accession>A0ABR9UFN4</accession>
<gene>
    <name evidence="1" type="ORF">IQ236_18900</name>
</gene>
<dbReference type="RefSeq" id="WP_193870730.1">
    <property type="nucleotide sequence ID" value="NZ_JADEWU010000051.1"/>
</dbReference>
<reference evidence="1 2" key="1">
    <citation type="submission" date="2020-10" db="EMBL/GenBank/DDBJ databases">
        <authorList>
            <person name="Castelo-Branco R."/>
            <person name="Eusebio N."/>
            <person name="Adriana R."/>
            <person name="Vieira A."/>
            <person name="Brugerolle De Fraissinette N."/>
            <person name="Rezende De Castro R."/>
            <person name="Schneider M.P."/>
            <person name="Vasconcelos V."/>
            <person name="Leao P.N."/>
        </authorList>
    </citation>
    <scope>NUCLEOTIDE SEQUENCE [LARGE SCALE GENOMIC DNA]</scope>
    <source>
        <strain evidence="1 2">LEGE 06226</strain>
    </source>
</reference>
<sequence length="163" mass="17782">MANHSSLSFSIPVRIVAVVAIAFSLISCSSKSAECTKLISAIGEGQTLVVNLTPQGDAITTQKLSQQLNQISQDIETLKIQDKPLQTIQKKATQQFRDLSNSLKQLGETLTTAEKVSITPEGKQQLLQARKTAQEIGEKAKQTASQNEALFKELVNYCPKKKP</sequence>